<dbReference type="SUPFAM" id="SSF53474">
    <property type="entry name" value="alpha/beta-Hydrolases"/>
    <property type="match status" value="1"/>
</dbReference>
<dbReference type="HOGENOM" id="CLU_013364_3_1_11"/>
<proteinExistence type="inferred from homology"/>
<keyword evidence="2 4" id="KW-0732">Signal</keyword>
<protein>
    <submittedName>
        <fullName evidence="6">Exported protease</fullName>
    </submittedName>
</protein>
<dbReference type="Gene3D" id="3.40.50.1820">
    <property type="entry name" value="alpha/beta hydrolase"/>
    <property type="match status" value="1"/>
</dbReference>
<accession>A0A051TW19</accession>
<dbReference type="Pfam" id="PF00561">
    <property type="entry name" value="Abhydrolase_1"/>
    <property type="match status" value="1"/>
</dbReference>
<dbReference type="EMBL" id="JLXW01000010">
    <property type="protein sequence ID" value="KBZ60556.1"/>
    <property type="molecule type" value="Genomic_DNA"/>
</dbReference>
<dbReference type="PANTHER" id="PTHR43248">
    <property type="entry name" value="2-SUCCINYL-6-HYDROXY-2,4-CYCLOHEXADIENE-1-CARBOXYLATE SYNTHASE"/>
    <property type="match status" value="1"/>
</dbReference>
<dbReference type="InterPro" id="IPR051601">
    <property type="entry name" value="Serine_prot/Carboxylest_S33"/>
</dbReference>
<dbReference type="RefSeq" id="WP_100882189.1">
    <property type="nucleotide sequence ID" value="NZ_KK328284.1"/>
</dbReference>
<sequence>MTAMSRLRSLSSALFSFGLLLGGPCVLAPPAAVGTPEPGAGQTPGPNPPSAAVPQGWGSCAQFVDDTSDIPTAQCTTVSVPIDYNNPGSGQAKLAVIRIPASGQRIGSLLVNPGGPGGSAVDMVAAMASNLADSPVRRNFDLVGFDPRGVGHSTPALRCRTDTEFDAYRREPMVDYSPGGVAHIEQLYRQLAQQCVSRMGTAFLANTGTASVARDMDVVRQALGDEQINYLGYSYGTELGTAYLEKYSNHVRAMVLDGAIDPTVGPIDENVNQMAGFQTAFNDYATDCARSAGCPLGTDPTQFVNRYHALVNPLATKPGRTADPRGLSYADATTGTINALYTPAHWKYLTSGLLGLARGTDAGDLLLLADDYDGRDKNGHYANDQDAFNAIRCVDAPNPTDPASWVSADQRIRQAAPFLSYGQFTGNAPRDLCALWPVPATSAPHAAPPMAAGKVVVVSTTHDPATPYQAGVNLARQLGGPLITYDGTQHTAVFNGHQCVDNAVVRYLVAGTPPPAAYRCQS</sequence>
<gene>
    <name evidence="6" type="ORF">K875_03502</name>
</gene>
<evidence type="ECO:0000313" key="7">
    <source>
        <dbReference type="Proteomes" id="UP000025947"/>
    </source>
</evidence>
<keyword evidence="7" id="KW-1185">Reference proteome</keyword>
<evidence type="ECO:0000259" key="5">
    <source>
        <dbReference type="Pfam" id="PF00561"/>
    </source>
</evidence>
<dbReference type="GO" id="GO:0006508">
    <property type="term" value="P:proteolysis"/>
    <property type="evidence" value="ECO:0007669"/>
    <property type="project" value="UniProtKB-KW"/>
</dbReference>
<keyword evidence="3" id="KW-0378">Hydrolase</keyword>
<dbReference type="AlphaFoldDB" id="A0A051TW19"/>
<evidence type="ECO:0000256" key="1">
    <source>
        <dbReference type="ARBA" id="ARBA00010088"/>
    </source>
</evidence>
<reference evidence="6 7" key="1">
    <citation type="submission" date="2014-04" db="EMBL/GenBank/DDBJ databases">
        <title>The Genome Sequence of Mycobacterium tuberculosis TKK-01-0051.</title>
        <authorList>
            <consortium name="The Broad Institute Genomics Platform"/>
            <consortium name="The Broad Institute Genome Sequencing Center for Infectious Disease"/>
            <person name="Earl A.M."/>
            <person name="Cohen K."/>
            <person name="Pym A."/>
            <person name="Bishai W."/>
            <person name="Maharaj K."/>
            <person name="Desjardins C."/>
            <person name="Abeel T."/>
            <person name="Young S."/>
            <person name="Zeng Q."/>
            <person name="Gargeya S."/>
            <person name="Abouelleil A."/>
            <person name="Alvarado L."/>
            <person name="Chapman S.B."/>
            <person name="Gainer-Dewar J."/>
            <person name="Goldberg J."/>
            <person name="Griggs A."/>
            <person name="Gujja S."/>
            <person name="Hansen M."/>
            <person name="Howarth C."/>
            <person name="Imamovic A."/>
            <person name="Larimer J."/>
            <person name="Murphy C."/>
            <person name="Naylor J."/>
            <person name="Pearson M."/>
            <person name="Poon T.W."/>
            <person name="Priest M."/>
            <person name="Roberts A."/>
            <person name="Saif S."/>
            <person name="Shea T."/>
            <person name="Sykes S."/>
            <person name="Wortman J."/>
            <person name="Nusbaum C."/>
            <person name="Birren B."/>
        </authorList>
    </citation>
    <scope>NUCLEOTIDE SEQUENCE [LARGE SCALE GENOMIC DNA]</scope>
    <source>
        <strain evidence="6 7">TKK-01-0051</strain>
    </source>
</reference>
<organism evidence="6 7">
    <name type="scientific">Mycobacterium [tuberculosis] TKK-01-0051</name>
    <dbReference type="NCBI Taxonomy" id="1324261"/>
    <lineage>
        <taxon>Bacteria</taxon>
        <taxon>Bacillati</taxon>
        <taxon>Actinomycetota</taxon>
        <taxon>Actinomycetes</taxon>
        <taxon>Mycobacteriales</taxon>
        <taxon>Mycobacteriaceae</taxon>
        <taxon>Mycobacterium</taxon>
        <taxon>Mycobacterium avium complex (MAC)</taxon>
    </lineage>
</organism>
<keyword evidence="6" id="KW-0645">Protease</keyword>
<evidence type="ECO:0000256" key="2">
    <source>
        <dbReference type="ARBA" id="ARBA00022729"/>
    </source>
</evidence>
<comment type="caution">
    <text evidence="6">The sequence shown here is derived from an EMBL/GenBank/DDBJ whole genome shotgun (WGS) entry which is preliminary data.</text>
</comment>
<dbReference type="GO" id="GO:0008233">
    <property type="term" value="F:peptidase activity"/>
    <property type="evidence" value="ECO:0007669"/>
    <property type="project" value="UniProtKB-KW"/>
</dbReference>
<evidence type="ECO:0000256" key="4">
    <source>
        <dbReference type="SAM" id="SignalP"/>
    </source>
</evidence>
<evidence type="ECO:0000313" key="6">
    <source>
        <dbReference type="EMBL" id="KBZ60556.1"/>
    </source>
</evidence>
<dbReference type="PATRIC" id="fig|1324261.3.peg.3542"/>
<dbReference type="PANTHER" id="PTHR43248:SF29">
    <property type="entry name" value="TRIPEPTIDYL AMINOPEPTIDASE"/>
    <property type="match status" value="1"/>
</dbReference>
<feature type="domain" description="AB hydrolase-1" evidence="5">
    <location>
        <begin position="109"/>
        <end position="494"/>
    </location>
</feature>
<name>A0A051TW19_9MYCO</name>
<feature type="chain" id="PRO_5001570018" evidence="4">
    <location>
        <begin position="29"/>
        <end position="522"/>
    </location>
</feature>
<evidence type="ECO:0000256" key="3">
    <source>
        <dbReference type="ARBA" id="ARBA00022801"/>
    </source>
</evidence>
<feature type="signal peptide" evidence="4">
    <location>
        <begin position="1"/>
        <end position="28"/>
    </location>
</feature>
<dbReference type="Proteomes" id="UP000025947">
    <property type="component" value="Unassembled WGS sequence"/>
</dbReference>
<dbReference type="InterPro" id="IPR000073">
    <property type="entry name" value="AB_hydrolase_1"/>
</dbReference>
<dbReference type="InterPro" id="IPR029058">
    <property type="entry name" value="AB_hydrolase_fold"/>
</dbReference>
<comment type="similarity">
    <text evidence="1">Belongs to the peptidase S33 family.</text>
</comment>